<dbReference type="GO" id="GO:0000932">
    <property type="term" value="C:P-body"/>
    <property type="evidence" value="ECO:0007669"/>
    <property type="project" value="TreeGrafter"/>
</dbReference>
<evidence type="ECO:0000259" key="9">
    <source>
        <dbReference type="Pfam" id="PF12842"/>
    </source>
</evidence>
<evidence type="ECO:0000313" key="15">
    <source>
        <dbReference type="Proteomes" id="UP000807353"/>
    </source>
</evidence>
<dbReference type="Pfam" id="PF25097">
    <property type="entry name" value="ARM_Cnot1"/>
    <property type="match status" value="1"/>
</dbReference>
<dbReference type="InterPro" id="IPR040398">
    <property type="entry name" value="Not1"/>
</dbReference>
<evidence type="ECO:0000256" key="7">
    <source>
        <dbReference type="ARBA" id="ARBA00074459"/>
    </source>
</evidence>
<organism evidence="14 15">
    <name type="scientific">Collybia nuda</name>
    <dbReference type="NCBI Taxonomy" id="64659"/>
    <lineage>
        <taxon>Eukaryota</taxon>
        <taxon>Fungi</taxon>
        <taxon>Dikarya</taxon>
        <taxon>Basidiomycota</taxon>
        <taxon>Agaricomycotina</taxon>
        <taxon>Agaricomycetes</taxon>
        <taxon>Agaricomycetidae</taxon>
        <taxon>Agaricales</taxon>
        <taxon>Tricholomatineae</taxon>
        <taxon>Clitocybaceae</taxon>
        <taxon>Collybia</taxon>
    </lineage>
</organism>
<dbReference type="Pfam" id="PF12842">
    <property type="entry name" value="DUF3819"/>
    <property type="match status" value="1"/>
</dbReference>
<feature type="domain" description="CCR4-NOT transcription complex subunit 1 TTP binding" evidence="11">
    <location>
        <begin position="664"/>
        <end position="820"/>
    </location>
</feature>
<comment type="function">
    <text evidence="6">Acts as a component of the CCR4-NOT core complex, which in the nucleus seems to be a general transcription factor, and in the cytoplasm the major mRNA deadenylase involved in mRNA turnover. The NOT protein subcomplex negatively regulates the basal and activated transcription of many genes. Preferentially affects TC-type TATA element-dependent transcription. Could directly or indirectly inhibit component(s) of the general transcription machinery.</text>
</comment>
<dbReference type="InterPro" id="IPR055454">
    <property type="entry name" value="CNOT1-like_NOT1_connector"/>
</dbReference>
<keyword evidence="2" id="KW-0678">Repressor</keyword>
<feature type="domain" description="CCR4-NOT transcription complex subunit 1 HEAT repeat" evidence="12">
    <location>
        <begin position="475"/>
        <end position="619"/>
    </location>
</feature>
<comment type="subcellular location">
    <subcellularLocation>
        <location evidence="1">Nucleus</location>
    </subcellularLocation>
</comment>
<dbReference type="GO" id="GO:0000289">
    <property type="term" value="P:nuclear-transcribed mRNA poly(A) tail shortening"/>
    <property type="evidence" value="ECO:0007669"/>
    <property type="project" value="UniProtKB-ARBA"/>
</dbReference>
<evidence type="ECO:0000259" key="10">
    <source>
        <dbReference type="Pfam" id="PF16415"/>
    </source>
</evidence>
<evidence type="ECO:0000259" key="12">
    <source>
        <dbReference type="Pfam" id="PF16418"/>
    </source>
</evidence>
<dbReference type="InterPro" id="IPR032193">
    <property type="entry name" value="CNOT1_TTP_bind"/>
</dbReference>
<dbReference type="InterPro" id="IPR038535">
    <property type="entry name" value="CNOT1_TTP_bind_sf"/>
</dbReference>
<accession>A0A9P5Y116</accession>
<keyword evidence="4" id="KW-0804">Transcription</keyword>
<dbReference type="Gene3D" id="1.25.40.180">
    <property type="match status" value="1"/>
</dbReference>
<dbReference type="Pfam" id="PF16417">
    <property type="entry name" value="CNOT1_TTP_bind"/>
    <property type="match status" value="1"/>
</dbReference>
<dbReference type="FunFam" id="1.25.40.180:FF:000012">
    <property type="entry name" value="Ccr4-Not transcription complex subunit"/>
    <property type="match status" value="1"/>
</dbReference>
<dbReference type="CDD" id="cd20710">
    <property type="entry name" value="NOT1_connector"/>
    <property type="match status" value="1"/>
</dbReference>
<dbReference type="Pfam" id="PF16415">
    <property type="entry name" value="CNOT1_CAF1_bind"/>
    <property type="match status" value="1"/>
</dbReference>
<evidence type="ECO:0000256" key="6">
    <source>
        <dbReference type="ARBA" id="ARBA00059181"/>
    </source>
</evidence>
<dbReference type="InterPro" id="IPR032191">
    <property type="entry name" value="CNOT1_CAF1_bind"/>
</dbReference>
<dbReference type="Gene3D" id="1.25.40.800">
    <property type="match status" value="1"/>
</dbReference>
<dbReference type="GO" id="GO:0017148">
    <property type="term" value="P:negative regulation of translation"/>
    <property type="evidence" value="ECO:0007669"/>
    <property type="project" value="InterPro"/>
</dbReference>
<dbReference type="Pfam" id="PF16418">
    <property type="entry name" value="CNOT1_HEAT"/>
    <property type="match status" value="1"/>
</dbReference>
<dbReference type="Gene3D" id="1.25.40.840">
    <property type="entry name" value="CCR4-NOT transcription complex subunit 1 TTP binding domain"/>
    <property type="match status" value="1"/>
</dbReference>
<evidence type="ECO:0000256" key="5">
    <source>
        <dbReference type="ARBA" id="ARBA00023242"/>
    </source>
</evidence>
<dbReference type="InterPro" id="IPR024557">
    <property type="entry name" value="CNOT1_dom_4"/>
</dbReference>
<evidence type="ECO:0000256" key="2">
    <source>
        <dbReference type="ARBA" id="ARBA00022491"/>
    </source>
</evidence>
<evidence type="ECO:0000259" key="13">
    <source>
        <dbReference type="Pfam" id="PF25097"/>
    </source>
</evidence>
<evidence type="ECO:0000256" key="1">
    <source>
        <dbReference type="ARBA" id="ARBA00004123"/>
    </source>
</evidence>
<evidence type="ECO:0000256" key="4">
    <source>
        <dbReference type="ARBA" id="ARBA00023163"/>
    </source>
</evidence>
<dbReference type="GO" id="GO:0030015">
    <property type="term" value="C:CCR4-NOT core complex"/>
    <property type="evidence" value="ECO:0007669"/>
    <property type="project" value="InterPro"/>
</dbReference>
<comment type="caution">
    <text evidence="14">The sequence shown here is derived from an EMBL/GenBank/DDBJ whole genome shotgun (WGS) entry which is preliminary data.</text>
</comment>
<dbReference type="PANTHER" id="PTHR13162">
    <property type="entry name" value="CCR4-NOT TRANSCRIPTION COMPLEX"/>
    <property type="match status" value="1"/>
</dbReference>
<evidence type="ECO:0000313" key="14">
    <source>
        <dbReference type="EMBL" id="KAF9459361.1"/>
    </source>
</evidence>
<name>A0A9P5Y116_9AGAR</name>
<dbReference type="PANTHER" id="PTHR13162:SF8">
    <property type="entry name" value="CCR4-NOT TRANSCRIPTION COMPLEX SUBUNIT 1"/>
    <property type="match status" value="1"/>
</dbReference>
<dbReference type="OrthoDB" id="1933107at2759"/>
<dbReference type="EMBL" id="MU150318">
    <property type="protein sequence ID" value="KAF9459361.1"/>
    <property type="molecule type" value="Genomic_DNA"/>
</dbReference>
<protein>
    <recommendedName>
        <fullName evidence="7">General negative regulator of transcription subunit 1</fullName>
    </recommendedName>
</protein>
<gene>
    <name evidence="14" type="ORF">BDZ94DRAFT_1044916</name>
</gene>
<dbReference type="Pfam" id="PF04054">
    <property type="entry name" value="Not1"/>
    <property type="match status" value="1"/>
</dbReference>
<keyword evidence="3" id="KW-0805">Transcription regulation</keyword>
<dbReference type="InterPro" id="IPR032194">
    <property type="entry name" value="CNOT1_HEAT"/>
</dbReference>
<dbReference type="Proteomes" id="UP000807353">
    <property type="component" value="Unassembled WGS sequence"/>
</dbReference>
<feature type="domain" description="CCR4-NOT transcription complex subunit 1" evidence="9">
    <location>
        <begin position="1143"/>
        <end position="1283"/>
    </location>
</feature>
<dbReference type="GO" id="GO:0060090">
    <property type="term" value="F:molecular adaptor activity"/>
    <property type="evidence" value="ECO:0007669"/>
    <property type="project" value="TreeGrafter"/>
</dbReference>
<sequence length="2092" mass="235892">MDNPPTTNIHTIVKAQIVFLLSTLTEDNFERNQVEIRSLSEQHGIDTYLHFIRRLIVHSQARLAPAAPPSAFDSSTSLTFRLLVQETQRLARDPFLADRFRDGIDKGEGDIFRQFDLVRFADRIGLRPLERIVLASSIISIQTRKELANQATNIIRLEFENAVVALCHNPSFDHADLSPSQITKLMSNLLSDPPAESPVLDSTQVKALVTAAQTKYGKDTVAPILHRILPNLSLLPNTSLVDLLLHLGSEITSDADVVRSLLARYGITDTNPPRDNQVVETMTVLSRQAAEGKTMCDVGALVRALSSFNVNLNWPSVIKSFDRPDRHGVDTATLKMLIAILLNSPREVEPHAVTGFWESWSNALYQLRLLDALLSLPADTFNFVQLPGQRIVTVDDVSIASPTIKSLAANVQGHTWNSLELFDVLVRLADSQSTEIRACVREMLDKAIKISAELVHMGLLQVPEPAWNEIRLEYSRKLLAMFLAGHPNHQLVFMRIWQIEPTYLTNAFRDFYEENPLNITRILDVAQDLKILESLLEVRPFIFALDVAALASRREYLNLDKWLADNVANHGGEFLHSVIVFLEQKMESEKISRMSDPVQENRTMSLSPNTITIILRVLRNSSTLMNDGDVDFCLEVRNACLQIHPRLMSLTPGTDIEPGFTVVNYSTEIETEVDGIYKQMYDENTSIDEVIAMLQRHKNSTNARDHEVFSCMLHFLFDEYKFFQSYYPARELAMTGYLFGSLIQHELIDYIPLGIAIRYILDALNCAPDTNLFKFGLQALSQFESRLSEWKPLCAALITIPQLAEARPDLISNVQRSLAIDENSDSNLQGGSASDPIPVFSAIQPDLIEEKLESPPEELSDKILFIVNNLAPSNFDTKVAEMRDQFEDDYARWFANYLVDQRISTEPNNHGLYLRFLDAIDRQRLSRLVLQETFVKAAAMLNSERSMQSGSERSTLKNVGAWLGTLTLARERPIKHKNLSFKDLLLEGYDSGRLIVAIPFVCKTLEPCVRSKVFKPPNPWLMAVISLLAELYHFAELKLNLKFEIEVLCKALDVDLDSIEATTVLRNRPLTESGLPEYVLDMNAIPIGGDQSGHGDTQILPIGPSSPSDPQRVVGAQIEAILSALAQHLHVNPQLAPLNSNHAFKRAVQLAVDRAVREIILPVVERSVTIAGISTRELVAKDFATEPNEEKLRNAGHLMAKKLAGSLALVTCKEPLKSNLATHLRQFLADHGFNEIPEQVVLLLVQDNLDVACASIEKAAMERAVLDVDEGFASSYDVRRRHRELRNAQNFWDPSAPPSNFSANLPDPLRIKSTGLQQYQIGVYEDFGTDSKRRVNSRPSSTLSFTAVPALYSPSPAPDGVSFHTHQEAMDRFTILSRDLEAVMNQLPIQSLAALPSNHDIRHLVRQILYLANEAAERQRTPLMMSQKIVQLLYKTPSQLGREVYVALLDQLCHSFEDVAKEAITWLLYAEDERKYNIAVTVTLLRSGLINTTLQDQQLAKVLFTDPRPSLLNFAAGLIRECLSSDQPVASQSQFAYSIEILGQLSQANKANEEVNRLLDDLRGIRRPSAPVTPDVLRQPSVKPETEQLREKLFVWFQQWVTIFQRSHSPEKSFVPFITRLTTQGILRVEDVSSFFFRVCAESSVNSYIKCITAGDYDYAFQALDAMSRLVVYIIKYHGDASGVNNDQAKVHYLTKILSIFVLVLANLHEEQGPAFQQKPFFRFFSSLINDLNGIETHLGPVYFQLLIAISDTFSSLQPTYFPGFAFSWMCLISHRLFMPKLLLSENREGWSAFHKLLLSLFKFLSPFLRDNDIQSAARDLYRGALRLILVLLHDFPEFLSEYYFTLCDAIPPTCIQLRNIILSAFPPAIVLPDPHLRNLKFDSIPEMGPIPPILSDFSSGLKNGDLRGYLDQYLLNRGTPSFLPSLKDRLKLPGPTENPVETYNISLINSLVMYIGVSSVAQAKARSGSSLFISSDPGVVALQYLATNLDVEGQHHLLVSIGLHLRYPNAHTHWFSSLLLHLFMEVKDDRFREVMTKTLLERFIVHRPHPWGALMTFIELLRNPKYDFWSKDFIRVAPEVTMLLERVSIKD</sequence>
<feature type="domain" description="CCR4-NOT transcription complex subunit 1 CAF1-binding" evidence="10">
    <location>
        <begin position="852"/>
        <end position="1071"/>
    </location>
</feature>
<keyword evidence="5" id="KW-0539">Nucleus</keyword>
<reference evidence="14" key="1">
    <citation type="submission" date="2020-11" db="EMBL/GenBank/DDBJ databases">
        <authorList>
            <consortium name="DOE Joint Genome Institute"/>
            <person name="Ahrendt S."/>
            <person name="Riley R."/>
            <person name="Andreopoulos W."/>
            <person name="Labutti K."/>
            <person name="Pangilinan J."/>
            <person name="Ruiz-Duenas F.J."/>
            <person name="Barrasa J.M."/>
            <person name="Sanchez-Garcia M."/>
            <person name="Camarero S."/>
            <person name="Miyauchi S."/>
            <person name="Serrano A."/>
            <person name="Linde D."/>
            <person name="Babiker R."/>
            <person name="Drula E."/>
            <person name="Ayuso-Fernandez I."/>
            <person name="Pacheco R."/>
            <person name="Padilla G."/>
            <person name="Ferreira P."/>
            <person name="Barriuso J."/>
            <person name="Kellner H."/>
            <person name="Castanera R."/>
            <person name="Alfaro M."/>
            <person name="Ramirez L."/>
            <person name="Pisabarro A.G."/>
            <person name="Kuo A."/>
            <person name="Tritt A."/>
            <person name="Lipzen A."/>
            <person name="He G."/>
            <person name="Yan M."/>
            <person name="Ng V."/>
            <person name="Cullen D."/>
            <person name="Martin F."/>
            <person name="Rosso M.-N."/>
            <person name="Henrissat B."/>
            <person name="Hibbett D."/>
            <person name="Martinez A.T."/>
            <person name="Grigoriev I.V."/>
        </authorList>
    </citation>
    <scope>NUCLEOTIDE SEQUENCE</scope>
    <source>
        <strain evidence="14">CBS 247.69</strain>
    </source>
</reference>
<dbReference type="InterPro" id="IPR007196">
    <property type="entry name" value="CCR4-Not_Not1_C"/>
</dbReference>
<proteinExistence type="predicted"/>
<evidence type="ECO:0000259" key="11">
    <source>
        <dbReference type="Pfam" id="PF16417"/>
    </source>
</evidence>
<dbReference type="Gene3D" id="1.25.40.790">
    <property type="match status" value="1"/>
</dbReference>
<keyword evidence="15" id="KW-1185">Reference proteome</keyword>
<dbReference type="GO" id="GO:0005634">
    <property type="term" value="C:nucleus"/>
    <property type="evidence" value="ECO:0007669"/>
    <property type="project" value="UniProtKB-SubCell"/>
</dbReference>
<evidence type="ECO:0000256" key="3">
    <source>
        <dbReference type="ARBA" id="ARBA00023015"/>
    </source>
</evidence>
<evidence type="ECO:0000259" key="8">
    <source>
        <dbReference type="Pfam" id="PF04054"/>
    </source>
</evidence>
<feature type="domain" description="CCR4-NOT transcription complex subunit 1-like NOT1 connector" evidence="13">
    <location>
        <begin position="1380"/>
        <end position="1563"/>
    </location>
</feature>
<feature type="domain" description="CCR4-Not complex component Not1 C-terminal" evidence="8">
    <location>
        <begin position="1732"/>
        <end position="2088"/>
    </location>
</feature>